<dbReference type="AlphaFoldDB" id="A0A078A3E4"/>
<dbReference type="OrthoDB" id="10681982at2759"/>
<evidence type="ECO:0000313" key="4">
    <source>
        <dbReference type="Proteomes" id="UP000039865"/>
    </source>
</evidence>
<keyword evidence="1" id="KW-0175">Coiled coil</keyword>
<dbReference type="EMBL" id="CCKQ01004883">
    <property type="protein sequence ID" value="CDW76033.1"/>
    <property type="molecule type" value="Genomic_DNA"/>
</dbReference>
<evidence type="ECO:0000313" key="3">
    <source>
        <dbReference type="EMBL" id="CDW76033.1"/>
    </source>
</evidence>
<feature type="compositionally biased region" description="Polar residues" evidence="2">
    <location>
        <begin position="588"/>
        <end position="600"/>
    </location>
</feature>
<sequence>MRQSRQQDQSLKQLRSSVETILSFNTQQLEGKKFQEGDEFIRLQKEFKKLELRYQDQIKINDDLKQMFLNAQQRRGSDNGGSFDGQNLLLQQQVRNLEERLEDSYRNQHQLENLIEEYEVNLKRIEDNYKQNNKKFHDMQKKYTQSEQSKRDMEAKMLKLEQEKNKISEKWTKLSNKNKNEERQKSKVRQLEVQNDFTQKEINSLSEKLEKLERENIILRKTNEGANEIHQKQLNQLRKLQETIGQYQSEKGVADKVTNELLSRISSYEQEIDDLSSRLNDTQNSRQRDSELNRNVEHYSRELQSKEQKISKQEEIINSLKQDLERTNQQLISKNMENQSLKQSLNQLQGEMINLQNELEVINQYQAMKEEASQRNDRFPNQQVQLAFTSLIQLLNTPFSPFDMTNEEDIDVYDLNGLTDTSQRLIYDGEVSFAILRAEKKLNILFQFFQQSVNSSPLMEFNQTPHNRLSSGRMEFQRDYQQQQQNYINPLSQLQQTQYKDQMNQPLQNDMLGRQVKIQNLVIQNHAGVQENNKIININANSLVCNKENQDINVRFNKKHNNIPKLHTQSYDNFNDAFPVDQQVHTTKNSVVRNSFQRNDPANGGSQSNANNSSNGCKQLGPMKISNTPNALFQQNFQAFKSRQQPFLSSQIGANSTLGQNDLSKLSNRNSQLRSSGGFAGGVQGGQAFSHRSNSINEQIHRRNSETRNSYRFGSINQ</sequence>
<evidence type="ECO:0000256" key="1">
    <source>
        <dbReference type="SAM" id="Coils"/>
    </source>
</evidence>
<accession>A0A078A3E4</accession>
<feature type="coiled-coil region" evidence="1">
    <location>
        <begin position="87"/>
        <end position="375"/>
    </location>
</feature>
<gene>
    <name evidence="3" type="primary">Contig15040.g16022</name>
    <name evidence="3" type="ORF">STYLEM_5029</name>
</gene>
<organism evidence="3 4">
    <name type="scientific">Stylonychia lemnae</name>
    <name type="common">Ciliate</name>
    <dbReference type="NCBI Taxonomy" id="5949"/>
    <lineage>
        <taxon>Eukaryota</taxon>
        <taxon>Sar</taxon>
        <taxon>Alveolata</taxon>
        <taxon>Ciliophora</taxon>
        <taxon>Intramacronucleata</taxon>
        <taxon>Spirotrichea</taxon>
        <taxon>Stichotrichia</taxon>
        <taxon>Sporadotrichida</taxon>
        <taxon>Oxytrichidae</taxon>
        <taxon>Stylonychinae</taxon>
        <taxon>Stylonychia</taxon>
    </lineage>
</organism>
<proteinExistence type="predicted"/>
<feature type="compositionally biased region" description="Low complexity" evidence="2">
    <location>
        <begin position="602"/>
        <end position="616"/>
    </location>
</feature>
<protein>
    <submittedName>
        <fullName evidence="3">Uncharacterized protein</fullName>
    </submittedName>
</protein>
<keyword evidence="4" id="KW-1185">Reference proteome</keyword>
<feature type="region of interest" description="Disordered" evidence="2">
    <location>
        <begin position="698"/>
        <end position="718"/>
    </location>
</feature>
<name>A0A078A3E4_STYLE</name>
<evidence type="ECO:0000256" key="2">
    <source>
        <dbReference type="SAM" id="MobiDB-lite"/>
    </source>
</evidence>
<dbReference type="Proteomes" id="UP000039865">
    <property type="component" value="Unassembled WGS sequence"/>
</dbReference>
<feature type="region of interest" description="Disordered" evidence="2">
    <location>
        <begin position="660"/>
        <end position="679"/>
    </location>
</feature>
<feature type="compositionally biased region" description="Polar residues" evidence="2">
    <location>
        <begin position="660"/>
        <end position="674"/>
    </location>
</feature>
<feature type="compositionally biased region" description="Polar residues" evidence="2">
    <location>
        <begin position="707"/>
        <end position="718"/>
    </location>
</feature>
<dbReference type="InParanoid" id="A0A078A3E4"/>
<dbReference type="Gene3D" id="1.20.5.170">
    <property type="match status" value="1"/>
</dbReference>
<feature type="region of interest" description="Disordered" evidence="2">
    <location>
        <begin position="588"/>
        <end position="625"/>
    </location>
</feature>
<reference evidence="3 4" key="1">
    <citation type="submission" date="2014-06" db="EMBL/GenBank/DDBJ databases">
        <authorList>
            <person name="Swart Estienne"/>
        </authorList>
    </citation>
    <scope>NUCLEOTIDE SEQUENCE [LARGE SCALE GENOMIC DNA]</scope>
    <source>
        <strain evidence="3 4">130c</strain>
    </source>
</reference>